<comment type="caution">
    <text evidence="1">The sequence shown here is derived from an EMBL/GenBank/DDBJ whole genome shotgun (WGS) entry which is preliminary data.</text>
</comment>
<dbReference type="EMBL" id="MHIL01000009">
    <property type="protein sequence ID" value="OGY52116.1"/>
    <property type="molecule type" value="Genomic_DNA"/>
</dbReference>
<name>A0A1G1YJX9_9BACT</name>
<evidence type="ECO:0000313" key="2">
    <source>
        <dbReference type="Proteomes" id="UP000177310"/>
    </source>
</evidence>
<gene>
    <name evidence="1" type="ORF">A3J59_01045</name>
</gene>
<dbReference type="AlphaFoldDB" id="A0A1G1YJX9"/>
<proteinExistence type="predicted"/>
<sequence>MAEGASNVPSPLQSLKLVLHEINKDQEEIRSVIANAINRSSEDERSPSRWIKRNYRGEFRALIRELAAIEALRKKIDHLVQEQGVPLINGELGISEPPIIVPVSNAPCSVATAAARPAAA</sequence>
<organism evidence="1 2">
    <name type="scientific">Candidatus Buchananbacteria bacterium RIFCSPHIGHO2_02_FULL_56_16</name>
    <dbReference type="NCBI Taxonomy" id="1797542"/>
    <lineage>
        <taxon>Bacteria</taxon>
        <taxon>Candidatus Buchananiibacteriota</taxon>
    </lineage>
</organism>
<accession>A0A1G1YJX9</accession>
<evidence type="ECO:0000313" key="1">
    <source>
        <dbReference type="EMBL" id="OGY52116.1"/>
    </source>
</evidence>
<reference evidence="1 2" key="1">
    <citation type="journal article" date="2016" name="Nat. Commun.">
        <title>Thousands of microbial genomes shed light on interconnected biogeochemical processes in an aquifer system.</title>
        <authorList>
            <person name="Anantharaman K."/>
            <person name="Brown C.T."/>
            <person name="Hug L.A."/>
            <person name="Sharon I."/>
            <person name="Castelle C.J."/>
            <person name="Probst A.J."/>
            <person name="Thomas B.C."/>
            <person name="Singh A."/>
            <person name="Wilkins M.J."/>
            <person name="Karaoz U."/>
            <person name="Brodie E.L."/>
            <person name="Williams K.H."/>
            <person name="Hubbard S.S."/>
            <person name="Banfield J.F."/>
        </authorList>
    </citation>
    <scope>NUCLEOTIDE SEQUENCE [LARGE SCALE GENOMIC DNA]</scope>
</reference>
<protein>
    <submittedName>
        <fullName evidence="1">Uncharacterized protein</fullName>
    </submittedName>
</protein>
<dbReference type="Proteomes" id="UP000177310">
    <property type="component" value="Unassembled WGS sequence"/>
</dbReference>